<name>A0A653BCI8_ECTOL</name>
<proteinExistence type="predicted"/>
<sequence length="22" mass="2680">MRLFIFNHSFKVVIKIYPLNLS</sequence>
<accession>A0A653BCI8</accession>
<evidence type="ECO:0000313" key="1">
    <source>
        <dbReference type="EMBL" id="VDN66134.1"/>
    </source>
</evidence>
<gene>
    <name evidence="1" type="ORF">POT9AD_5159</name>
</gene>
<reference evidence="1" key="1">
    <citation type="submission" date="2018-11" db="EMBL/GenBank/DDBJ databases">
        <authorList>
            <consortium name="Genoscope - CEA"/>
            <person name="William W."/>
        </authorList>
    </citation>
    <scope>NUCLEOTIDE SEQUENCE [LARGE SCALE GENOMIC DNA]</scope>
    <source>
        <strain evidence="1">T9AD</strain>
    </source>
</reference>
<dbReference type="AlphaFoldDB" id="A0A653BCI8"/>
<protein>
    <submittedName>
        <fullName evidence="1">Uncharacterized protein</fullName>
    </submittedName>
</protein>
<dbReference type="EMBL" id="LR130779">
    <property type="protein sequence ID" value="VDN66134.1"/>
    <property type="molecule type" value="Genomic_DNA"/>
</dbReference>
<organism evidence="1">
    <name type="scientific">Ectopseudomonas oleovorans</name>
    <name type="common">Pseudomonas oleovorans</name>
    <dbReference type="NCBI Taxonomy" id="301"/>
    <lineage>
        <taxon>Bacteria</taxon>
        <taxon>Pseudomonadati</taxon>
        <taxon>Pseudomonadota</taxon>
        <taxon>Gammaproteobacteria</taxon>
        <taxon>Pseudomonadales</taxon>
        <taxon>Pseudomonadaceae</taxon>
        <taxon>Ectopseudomonas</taxon>
    </lineage>
</organism>